<dbReference type="InParanoid" id="A0A7M7GGM1"/>
<protein>
    <submittedName>
        <fullName evidence="2">Uncharacterized protein</fullName>
    </submittedName>
</protein>
<reference evidence="2" key="1">
    <citation type="submission" date="2021-01" db="UniProtKB">
        <authorList>
            <consortium name="EnsemblMetazoa"/>
        </authorList>
    </citation>
    <scope>IDENTIFICATION</scope>
</reference>
<name>A0A7M7GGM1_NASVI</name>
<dbReference type="Proteomes" id="UP000002358">
    <property type="component" value="Chromosome 5"/>
</dbReference>
<evidence type="ECO:0000256" key="1">
    <source>
        <dbReference type="SAM" id="SignalP"/>
    </source>
</evidence>
<dbReference type="AlphaFoldDB" id="A0A7M7GGM1"/>
<dbReference type="KEGG" id="nvi:100680067"/>
<sequence>MTMKWCAIVCGIVGMLQAGALGAVAEDAMLNQCSELKAQEHLDLTEVMGKWYVVEVIEHRNEQRQGAAAAGSSGGTFATSMVKIDACPIVKLRSIERPGGPPRFSLLWEENAGTLEYTFWVSPSRGRGVWNSDVIQNGTLADKPTYKQFVGTVHVMKAVASHMVLTFCTRDTQGQRFSVLVAREHKLPKIELQGVHKLLERRKLQLLNIRESCTNGSAGPSLLGSSLVLLGLVYAVLRNNVGY</sequence>
<dbReference type="EnsemblMetazoa" id="XM_003424719">
    <property type="protein sequence ID" value="XP_003424767"/>
    <property type="gene ID" value="LOC100680067"/>
</dbReference>
<dbReference type="InterPro" id="IPR012674">
    <property type="entry name" value="Calycin"/>
</dbReference>
<evidence type="ECO:0000313" key="2">
    <source>
        <dbReference type="EnsemblMetazoa" id="XP_003424767"/>
    </source>
</evidence>
<feature type="signal peptide" evidence="1">
    <location>
        <begin position="1"/>
        <end position="22"/>
    </location>
</feature>
<dbReference type="Gene3D" id="2.40.128.20">
    <property type="match status" value="1"/>
</dbReference>
<feature type="chain" id="PRO_5029671719" evidence="1">
    <location>
        <begin position="23"/>
        <end position="243"/>
    </location>
</feature>
<accession>A0A7M7GGM1</accession>
<evidence type="ECO:0000313" key="3">
    <source>
        <dbReference type="Proteomes" id="UP000002358"/>
    </source>
</evidence>
<keyword evidence="3" id="KW-1185">Reference proteome</keyword>
<dbReference type="SUPFAM" id="SSF50814">
    <property type="entry name" value="Lipocalins"/>
    <property type="match status" value="1"/>
</dbReference>
<organism evidence="2 3">
    <name type="scientific">Nasonia vitripennis</name>
    <name type="common">Parasitic wasp</name>
    <dbReference type="NCBI Taxonomy" id="7425"/>
    <lineage>
        <taxon>Eukaryota</taxon>
        <taxon>Metazoa</taxon>
        <taxon>Ecdysozoa</taxon>
        <taxon>Arthropoda</taxon>
        <taxon>Hexapoda</taxon>
        <taxon>Insecta</taxon>
        <taxon>Pterygota</taxon>
        <taxon>Neoptera</taxon>
        <taxon>Endopterygota</taxon>
        <taxon>Hymenoptera</taxon>
        <taxon>Apocrita</taxon>
        <taxon>Proctotrupomorpha</taxon>
        <taxon>Chalcidoidea</taxon>
        <taxon>Pteromalidae</taxon>
        <taxon>Pteromalinae</taxon>
        <taxon>Nasonia</taxon>
    </lineage>
</organism>
<dbReference type="OrthoDB" id="6615450at2759"/>
<dbReference type="GeneID" id="100680067"/>
<dbReference type="SMR" id="A0A7M7GGM1"/>
<dbReference type="RefSeq" id="XP_003424767.1">
    <property type="nucleotide sequence ID" value="XM_003424719.5"/>
</dbReference>
<keyword evidence="1" id="KW-0732">Signal</keyword>
<proteinExistence type="predicted"/>